<dbReference type="SUPFAM" id="SSF48403">
    <property type="entry name" value="Ankyrin repeat"/>
    <property type="match status" value="1"/>
</dbReference>
<dbReference type="Proteomes" id="UP000266841">
    <property type="component" value="Unassembled WGS sequence"/>
</dbReference>
<evidence type="ECO:0000313" key="1">
    <source>
        <dbReference type="EMBL" id="EJK55559.1"/>
    </source>
</evidence>
<name>K0RT65_THAOC</name>
<protein>
    <submittedName>
        <fullName evidence="1">Uncharacterized protein</fullName>
    </submittedName>
</protein>
<feature type="non-terminal residue" evidence="1">
    <location>
        <position position="335"/>
    </location>
</feature>
<keyword evidence="2" id="KW-1185">Reference proteome</keyword>
<gene>
    <name evidence="1" type="ORF">THAOC_24701</name>
</gene>
<sequence length="335" mass="38900">MRHFISPLICKELHISAFHFCDKLKSIQVVGDDTRLIRDHGIIEIPSLLRLNIPRLYYVSGFGGLLSGKFLSNISIAPDSIMSEGKYTRMFTLFNDKGCTLDRMKARFRQLPLHEICFNYSNHHTDVTFEQVLKYLEDNADAVLEKDCIGMTPLHIIACSTNHDVRLFQKLISISHKTLLVRDIFGRTVLDYAILSDAPKEVFDSLFEPFVKMGDLPLNLELVYSAAEHNVPALQTWEVFSDYVEKFFPALDLDWEDLFLRKVHVNCAMPIITYRWFARKAAKQRMIKMSTLALTRQLKINEMVDGFQWRDEFPDDEEGCNQWKLQVGPVWKLMK</sequence>
<accession>K0RT65</accession>
<dbReference type="Gene3D" id="1.25.40.20">
    <property type="entry name" value="Ankyrin repeat-containing domain"/>
    <property type="match status" value="1"/>
</dbReference>
<proteinExistence type="predicted"/>
<dbReference type="InterPro" id="IPR036770">
    <property type="entry name" value="Ankyrin_rpt-contain_sf"/>
</dbReference>
<dbReference type="AlphaFoldDB" id="K0RT65"/>
<organism evidence="1 2">
    <name type="scientific">Thalassiosira oceanica</name>
    <name type="common">Marine diatom</name>
    <dbReference type="NCBI Taxonomy" id="159749"/>
    <lineage>
        <taxon>Eukaryota</taxon>
        <taxon>Sar</taxon>
        <taxon>Stramenopiles</taxon>
        <taxon>Ochrophyta</taxon>
        <taxon>Bacillariophyta</taxon>
        <taxon>Coscinodiscophyceae</taxon>
        <taxon>Thalassiosirophycidae</taxon>
        <taxon>Thalassiosirales</taxon>
        <taxon>Thalassiosiraceae</taxon>
        <taxon>Thalassiosira</taxon>
    </lineage>
</organism>
<reference evidence="1 2" key="1">
    <citation type="journal article" date="2012" name="Genome Biol.">
        <title>Genome and low-iron response of an oceanic diatom adapted to chronic iron limitation.</title>
        <authorList>
            <person name="Lommer M."/>
            <person name="Specht M."/>
            <person name="Roy A.S."/>
            <person name="Kraemer L."/>
            <person name="Andreson R."/>
            <person name="Gutowska M.A."/>
            <person name="Wolf J."/>
            <person name="Bergner S.V."/>
            <person name="Schilhabel M.B."/>
            <person name="Klostermeier U.C."/>
            <person name="Beiko R.G."/>
            <person name="Rosenstiel P."/>
            <person name="Hippler M."/>
            <person name="Laroche J."/>
        </authorList>
    </citation>
    <scope>NUCLEOTIDE SEQUENCE [LARGE SCALE GENOMIC DNA]</scope>
    <source>
        <strain evidence="1 2">CCMP1005</strain>
    </source>
</reference>
<comment type="caution">
    <text evidence="1">The sequence shown here is derived from an EMBL/GenBank/DDBJ whole genome shotgun (WGS) entry which is preliminary data.</text>
</comment>
<evidence type="ECO:0000313" key="2">
    <source>
        <dbReference type="Proteomes" id="UP000266841"/>
    </source>
</evidence>
<dbReference type="EMBL" id="AGNL01033775">
    <property type="protein sequence ID" value="EJK55559.1"/>
    <property type="molecule type" value="Genomic_DNA"/>
</dbReference>